<dbReference type="AlphaFoldDB" id="A0A9P0PU74"/>
<sequence length="31" mass="3801">MIYNNVLILVIRFSYSREPTLVDFTYDLNYK</sequence>
<keyword evidence="2" id="KW-1185">Reference proteome</keyword>
<evidence type="ECO:0000313" key="1">
    <source>
        <dbReference type="EMBL" id="CAH1993943.1"/>
    </source>
</evidence>
<proteinExistence type="predicted"/>
<dbReference type="EMBL" id="CAKOFQ010007188">
    <property type="protein sequence ID" value="CAH1993943.1"/>
    <property type="molecule type" value="Genomic_DNA"/>
</dbReference>
<organism evidence="1 2">
    <name type="scientific">Acanthoscelides obtectus</name>
    <name type="common">Bean weevil</name>
    <name type="synonym">Bruchus obtectus</name>
    <dbReference type="NCBI Taxonomy" id="200917"/>
    <lineage>
        <taxon>Eukaryota</taxon>
        <taxon>Metazoa</taxon>
        <taxon>Ecdysozoa</taxon>
        <taxon>Arthropoda</taxon>
        <taxon>Hexapoda</taxon>
        <taxon>Insecta</taxon>
        <taxon>Pterygota</taxon>
        <taxon>Neoptera</taxon>
        <taxon>Endopterygota</taxon>
        <taxon>Coleoptera</taxon>
        <taxon>Polyphaga</taxon>
        <taxon>Cucujiformia</taxon>
        <taxon>Chrysomeloidea</taxon>
        <taxon>Chrysomelidae</taxon>
        <taxon>Bruchinae</taxon>
        <taxon>Bruchini</taxon>
        <taxon>Acanthoscelides</taxon>
    </lineage>
</organism>
<name>A0A9P0PU74_ACAOB</name>
<reference evidence="1" key="1">
    <citation type="submission" date="2022-03" db="EMBL/GenBank/DDBJ databases">
        <authorList>
            <person name="Sayadi A."/>
        </authorList>
    </citation>
    <scope>NUCLEOTIDE SEQUENCE</scope>
</reference>
<evidence type="ECO:0000313" key="2">
    <source>
        <dbReference type="Proteomes" id="UP001152888"/>
    </source>
</evidence>
<comment type="caution">
    <text evidence="1">The sequence shown here is derived from an EMBL/GenBank/DDBJ whole genome shotgun (WGS) entry which is preliminary data.</text>
</comment>
<protein>
    <submittedName>
        <fullName evidence="1">Uncharacterized protein</fullName>
    </submittedName>
</protein>
<dbReference type="Proteomes" id="UP001152888">
    <property type="component" value="Unassembled WGS sequence"/>
</dbReference>
<gene>
    <name evidence="1" type="ORF">ACAOBT_LOCUS21831</name>
</gene>
<accession>A0A9P0PU74</accession>